<dbReference type="AlphaFoldDB" id="A0A2W4L0Q1"/>
<accession>A0A2W4L0Q1</accession>
<comment type="caution">
    <text evidence="1">The sequence shown here is derived from an EMBL/GenBank/DDBJ whole genome shotgun (WGS) entry which is preliminary data.</text>
</comment>
<gene>
    <name evidence="1" type="ORF">DIU77_14060</name>
</gene>
<reference evidence="1" key="1">
    <citation type="submission" date="2018-05" db="EMBL/GenBank/DDBJ databases">
        <authorList>
            <person name="Lanie J.A."/>
            <person name="Ng W.-L."/>
            <person name="Kazmierczak K.M."/>
            <person name="Andrzejewski T.M."/>
            <person name="Davidsen T.M."/>
            <person name="Wayne K.J."/>
            <person name="Tettelin H."/>
            <person name="Glass J.I."/>
            <person name="Rusch D."/>
            <person name="Podicherti R."/>
            <person name="Tsui H.-C.T."/>
            <person name="Winkler M.E."/>
        </authorList>
    </citation>
    <scope>NUCLEOTIDE SEQUENCE</scope>
    <source>
        <strain evidence="1">ZC4RG45</strain>
    </source>
</reference>
<proteinExistence type="predicted"/>
<protein>
    <submittedName>
        <fullName evidence="1">Uncharacterized protein</fullName>
    </submittedName>
</protein>
<dbReference type="EMBL" id="QGUI01000580">
    <property type="protein sequence ID" value="PZM94509.1"/>
    <property type="molecule type" value="Genomic_DNA"/>
</dbReference>
<evidence type="ECO:0000313" key="1">
    <source>
        <dbReference type="EMBL" id="PZM94509.1"/>
    </source>
</evidence>
<organism evidence="1">
    <name type="scientific">Thermocrispum agreste</name>
    <dbReference type="NCBI Taxonomy" id="37925"/>
    <lineage>
        <taxon>Bacteria</taxon>
        <taxon>Bacillati</taxon>
        <taxon>Actinomycetota</taxon>
        <taxon>Actinomycetes</taxon>
        <taxon>Pseudonocardiales</taxon>
        <taxon>Pseudonocardiaceae</taxon>
        <taxon>Thermocrispum</taxon>
    </lineage>
</organism>
<name>A0A2W4L0Q1_9PSEU</name>
<sequence>MARRVVVTQLAVVAGVLLELALPLGFEVLRLGIPLPAVPARLGLLRIAALGLHVPHAMPAAGSGAR</sequence>